<feature type="transmembrane region" description="Helical" evidence="1">
    <location>
        <begin position="187"/>
        <end position="204"/>
    </location>
</feature>
<feature type="transmembrane region" description="Helical" evidence="1">
    <location>
        <begin position="95"/>
        <end position="112"/>
    </location>
</feature>
<dbReference type="PATRIC" id="fig|1423722.3.peg.772"/>
<protein>
    <recommendedName>
        <fullName evidence="2">Prepilin peptidase A24 N-terminal domain-containing protein</fullName>
    </recommendedName>
</protein>
<keyword evidence="1" id="KW-1133">Transmembrane helix</keyword>
<proteinExistence type="predicted"/>
<organism evidence="3 4">
    <name type="scientific">Amylolactobacillus amylotrophicus DSM 20534</name>
    <dbReference type="NCBI Taxonomy" id="1423722"/>
    <lineage>
        <taxon>Bacteria</taxon>
        <taxon>Bacillati</taxon>
        <taxon>Bacillota</taxon>
        <taxon>Bacilli</taxon>
        <taxon>Lactobacillales</taxon>
        <taxon>Lactobacillaceae</taxon>
        <taxon>Amylolactobacillus</taxon>
    </lineage>
</organism>
<comment type="caution">
    <text evidence="3">The sequence shown here is derived from an EMBL/GenBank/DDBJ whole genome shotgun (WGS) entry which is preliminary data.</text>
</comment>
<dbReference type="GO" id="GO:0005886">
    <property type="term" value="C:plasma membrane"/>
    <property type="evidence" value="ECO:0007669"/>
    <property type="project" value="TreeGrafter"/>
</dbReference>
<feature type="transmembrane region" description="Helical" evidence="1">
    <location>
        <begin position="71"/>
        <end position="89"/>
    </location>
</feature>
<dbReference type="GO" id="GO:0004190">
    <property type="term" value="F:aspartic-type endopeptidase activity"/>
    <property type="evidence" value="ECO:0007669"/>
    <property type="project" value="TreeGrafter"/>
</dbReference>
<name>A0A0R1H0N5_9LACO</name>
<gene>
    <name evidence="3" type="ORF">FC62_GL000754</name>
</gene>
<keyword evidence="4" id="KW-1185">Reference proteome</keyword>
<evidence type="ECO:0000259" key="2">
    <source>
        <dbReference type="Pfam" id="PF06750"/>
    </source>
</evidence>
<evidence type="ECO:0000313" key="3">
    <source>
        <dbReference type="EMBL" id="KRK37987.1"/>
    </source>
</evidence>
<dbReference type="EMBL" id="AZCV01000002">
    <property type="protein sequence ID" value="KRK37987.1"/>
    <property type="molecule type" value="Genomic_DNA"/>
</dbReference>
<accession>A0A0R1H0N5</accession>
<feature type="domain" description="Prepilin peptidase A24 N-terminal" evidence="2">
    <location>
        <begin position="8"/>
        <end position="87"/>
    </location>
</feature>
<keyword evidence="1" id="KW-0812">Transmembrane</keyword>
<dbReference type="Pfam" id="PF06750">
    <property type="entry name" value="A24_N_bact"/>
    <property type="match status" value="1"/>
</dbReference>
<keyword evidence="1" id="KW-0472">Membrane</keyword>
<feature type="transmembrane region" description="Helical" evidence="1">
    <location>
        <begin position="216"/>
        <end position="235"/>
    </location>
</feature>
<dbReference type="GO" id="GO:0006465">
    <property type="term" value="P:signal peptide processing"/>
    <property type="evidence" value="ECO:0007669"/>
    <property type="project" value="TreeGrafter"/>
</dbReference>
<dbReference type="RefSeq" id="WP_056946626.1">
    <property type="nucleotide sequence ID" value="NZ_AZCV01000002.1"/>
</dbReference>
<dbReference type="PANTHER" id="PTHR30487:SF0">
    <property type="entry name" value="PREPILIN LEADER PEPTIDASE_N-METHYLTRANSFERASE-RELATED"/>
    <property type="match status" value="1"/>
</dbReference>
<reference evidence="3 4" key="1">
    <citation type="journal article" date="2015" name="Genome Announc.">
        <title>Expanding the biotechnology potential of lactobacilli through comparative genomics of 213 strains and associated genera.</title>
        <authorList>
            <person name="Sun Z."/>
            <person name="Harris H.M."/>
            <person name="McCann A."/>
            <person name="Guo C."/>
            <person name="Argimon S."/>
            <person name="Zhang W."/>
            <person name="Yang X."/>
            <person name="Jeffery I.B."/>
            <person name="Cooney J.C."/>
            <person name="Kagawa T.F."/>
            <person name="Liu W."/>
            <person name="Song Y."/>
            <person name="Salvetti E."/>
            <person name="Wrobel A."/>
            <person name="Rasinkangas P."/>
            <person name="Parkhill J."/>
            <person name="Rea M.C."/>
            <person name="O'Sullivan O."/>
            <person name="Ritari J."/>
            <person name="Douillard F.P."/>
            <person name="Paul Ross R."/>
            <person name="Yang R."/>
            <person name="Briner A.E."/>
            <person name="Felis G.E."/>
            <person name="de Vos W.M."/>
            <person name="Barrangou R."/>
            <person name="Klaenhammer T.R."/>
            <person name="Caufield P.W."/>
            <person name="Cui Y."/>
            <person name="Zhang H."/>
            <person name="O'Toole P.W."/>
        </authorList>
    </citation>
    <scope>NUCLEOTIDE SEQUENCE [LARGE SCALE GENOMIC DNA]</scope>
    <source>
        <strain evidence="3 4">DSM 20534</strain>
    </source>
</reference>
<evidence type="ECO:0000256" key="1">
    <source>
        <dbReference type="SAM" id="Phobius"/>
    </source>
</evidence>
<dbReference type="PANTHER" id="PTHR30487">
    <property type="entry name" value="TYPE 4 PREPILIN-LIKE PROTEINS LEADER PEPTIDE-PROCESSING ENZYME"/>
    <property type="match status" value="1"/>
</dbReference>
<dbReference type="InterPro" id="IPR050882">
    <property type="entry name" value="Prepilin_peptidase/N-MTase"/>
</dbReference>
<dbReference type="AlphaFoldDB" id="A0A0R1H0N5"/>
<evidence type="ECO:0000313" key="4">
    <source>
        <dbReference type="Proteomes" id="UP000050909"/>
    </source>
</evidence>
<sequence length="237" mass="26215">MIYIYAFIGCCISSHAAVVFERLERAEDFVSLPSRCQNCQQPISWFDLIPIISFVLLRGRCSNCHAQIPGALFMTELCGGLIGTLFYILELPITTQLGYGTLLFFVGIAALQDRRQQEFDLNLLLAPLAVGMVRLFTNPPDQIILLFGTVTALALGWLVFKKQLGVGDLLVYFIMGLVTDFPVANRVLLLASVIVIATNIPLLVKPTTKRAQRVAFIPALFHGLVLHLIIRAIIISV</sequence>
<feature type="transmembrane region" description="Helical" evidence="1">
    <location>
        <begin position="143"/>
        <end position="160"/>
    </location>
</feature>
<dbReference type="Proteomes" id="UP000050909">
    <property type="component" value="Unassembled WGS sequence"/>
</dbReference>
<dbReference type="InterPro" id="IPR010627">
    <property type="entry name" value="Prepilin_pept_A24_N"/>
</dbReference>